<accession>A0A3B0VA31</accession>
<reference evidence="5" key="1">
    <citation type="submission" date="2018-06" db="EMBL/GenBank/DDBJ databases">
        <authorList>
            <person name="Zhirakovskaya E."/>
        </authorList>
    </citation>
    <scope>NUCLEOTIDE SEQUENCE</scope>
</reference>
<dbReference type="PANTHER" id="PTHR43042:SF3">
    <property type="entry name" value="RIBOSOMAL RNA LARGE SUBUNIT METHYLTRANSFERASE YWBD-RELATED"/>
    <property type="match status" value="1"/>
</dbReference>
<dbReference type="GO" id="GO:0032259">
    <property type="term" value="P:methylation"/>
    <property type="evidence" value="ECO:0007669"/>
    <property type="project" value="UniProtKB-KW"/>
</dbReference>
<dbReference type="PANTHER" id="PTHR43042">
    <property type="entry name" value="SAM-DEPENDENT METHYLTRANSFERASE"/>
    <property type="match status" value="1"/>
</dbReference>
<protein>
    <recommendedName>
        <fullName evidence="4">S-adenosylmethionine-dependent methyltransferase domain-containing protein</fullName>
    </recommendedName>
</protein>
<evidence type="ECO:0000313" key="5">
    <source>
        <dbReference type="EMBL" id="VAW39711.1"/>
    </source>
</evidence>
<organism evidence="5">
    <name type="scientific">hydrothermal vent metagenome</name>
    <dbReference type="NCBI Taxonomy" id="652676"/>
    <lineage>
        <taxon>unclassified sequences</taxon>
        <taxon>metagenomes</taxon>
        <taxon>ecological metagenomes</taxon>
    </lineage>
</organism>
<evidence type="ECO:0000256" key="1">
    <source>
        <dbReference type="ARBA" id="ARBA00022603"/>
    </source>
</evidence>
<evidence type="ECO:0000256" key="2">
    <source>
        <dbReference type="ARBA" id="ARBA00022679"/>
    </source>
</evidence>
<proteinExistence type="predicted"/>
<dbReference type="AlphaFoldDB" id="A0A3B0VA31"/>
<keyword evidence="1" id="KW-0489">Methyltransferase</keyword>
<keyword evidence="3" id="KW-0949">S-adenosyl-L-methionine</keyword>
<keyword evidence="2" id="KW-0808">Transferase</keyword>
<dbReference type="InterPro" id="IPR019614">
    <property type="entry name" value="SAM-dep_methyl-trfase"/>
</dbReference>
<dbReference type="Gene3D" id="3.30.750.80">
    <property type="entry name" value="RNA methyltransferase domain (HRMD) like"/>
    <property type="match status" value="1"/>
</dbReference>
<dbReference type="EMBL" id="UOEU01000762">
    <property type="protein sequence ID" value="VAW39711.1"/>
    <property type="molecule type" value="Genomic_DNA"/>
</dbReference>
<feature type="non-terminal residue" evidence="5">
    <location>
        <position position="266"/>
    </location>
</feature>
<feature type="domain" description="S-adenosylmethionine-dependent methyltransferase" evidence="4">
    <location>
        <begin position="108"/>
        <end position="264"/>
    </location>
</feature>
<dbReference type="InterPro" id="IPR029063">
    <property type="entry name" value="SAM-dependent_MTases_sf"/>
</dbReference>
<evidence type="ECO:0000256" key="3">
    <source>
        <dbReference type="ARBA" id="ARBA00022691"/>
    </source>
</evidence>
<dbReference type="GO" id="GO:0008168">
    <property type="term" value="F:methyltransferase activity"/>
    <property type="evidence" value="ECO:0007669"/>
    <property type="project" value="UniProtKB-KW"/>
</dbReference>
<gene>
    <name evidence="5" type="ORF">MNBD_CHLOROFLEXI01-4177</name>
</gene>
<dbReference type="Pfam" id="PF10672">
    <property type="entry name" value="Methyltrans_SAM"/>
    <property type="match status" value="1"/>
</dbReference>
<dbReference type="SUPFAM" id="SSF53335">
    <property type="entry name" value="S-adenosyl-L-methionine-dependent methyltransferases"/>
    <property type="match status" value="1"/>
</dbReference>
<dbReference type="Gene3D" id="3.40.50.150">
    <property type="entry name" value="Vaccinia Virus protein VP39"/>
    <property type="match status" value="1"/>
</dbReference>
<dbReference type="CDD" id="cd02440">
    <property type="entry name" value="AdoMet_MTases"/>
    <property type="match status" value="1"/>
</dbReference>
<evidence type="ECO:0000259" key="4">
    <source>
        <dbReference type="Pfam" id="PF10672"/>
    </source>
</evidence>
<name>A0A3B0VA31_9ZZZZ</name>
<sequence length="266" mass="29767">MTAAGTVLPLLDRAIEARLDLLDGRHETAVRLFNGFLEGCPQLVVELFGETAVLYNYANPLESGTELVSVAEQLLREKLPWLQAILVKTRKGTDEEKRGKVVWGTSITRSIREHGVRYALELQMNQDASFYLDTRNLRRWAIDNLAGKAVLNSFAYTGSLGVAAQAGGASHVLHTDLNKRFLNVAKTSYTLNGFPIDKKLFQTGDFWPQMSRMKRAGEKFDCAFVDPPFFSTTDRGKVDLNRNMTRIVNKIRPLVRNGGHIVAINN</sequence>